<dbReference type="EMBL" id="JACRYT010000019">
    <property type="protein sequence ID" value="MBC6680836.1"/>
    <property type="molecule type" value="Genomic_DNA"/>
</dbReference>
<organism evidence="1 2">
    <name type="scientific">Zhenpiania hominis</name>
    <dbReference type="NCBI Taxonomy" id="2763644"/>
    <lineage>
        <taxon>Bacteria</taxon>
        <taxon>Bacillati</taxon>
        <taxon>Bacillota</taxon>
        <taxon>Clostridia</taxon>
        <taxon>Peptostreptococcales</taxon>
        <taxon>Anaerovoracaceae</taxon>
        <taxon>Zhenpiania</taxon>
    </lineage>
</organism>
<proteinExistence type="predicted"/>
<sequence length="121" mass="14129">MRERGAFFLGAPERIFTNGTEIAEHRLHRSFAVLPEEIPEAGDRILSGVRPWELFRKRHEQYLERRKSEGDDIYYILRTTNEILHCLTVWKTGQMPVGTDMLLGHESGYKTGIRAYLDIPR</sequence>
<dbReference type="AlphaFoldDB" id="A0A923NKL6"/>
<protein>
    <submittedName>
        <fullName evidence="1">Uncharacterized protein</fullName>
    </submittedName>
</protein>
<keyword evidence="2" id="KW-1185">Reference proteome</keyword>
<dbReference type="Proteomes" id="UP000602647">
    <property type="component" value="Unassembled WGS sequence"/>
</dbReference>
<comment type="caution">
    <text evidence="1">The sequence shown here is derived from an EMBL/GenBank/DDBJ whole genome shotgun (WGS) entry which is preliminary data.</text>
</comment>
<evidence type="ECO:0000313" key="2">
    <source>
        <dbReference type="Proteomes" id="UP000602647"/>
    </source>
</evidence>
<gene>
    <name evidence="1" type="ORF">H9L42_13485</name>
</gene>
<name>A0A923NKL6_9FIRM</name>
<reference evidence="1" key="1">
    <citation type="submission" date="2020-08" db="EMBL/GenBank/DDBJ databases">
        <title>Genome public.</title>
        <authorList>
            <person name="Liu C."/>
            <person name="Sun Q."/>
        </authorList>
    </citation>
    <scope>NUCLEOTIDE SEQUENCE</scope>
    <source>
        <strain evidence="1">BX12</strain>
    </source>
</reference>
<dbReference type="RefSeq" id="WP_187303931.1">
    <property type="nucleotide sequence ID" value="NZ_JACRYT010000019.1"/>
</dbReference>
<evidence type="ECO:0000313" key="1">
    <source>
        <dbReference type="EMBL" id="MBC6680836.1"/>
    </source>
</evidence>
<accession>A0A923NKL6</accession>